<gene>
    <name evidence="2" type="ORF">TRIADDRAFT_62475</name>
</gene>
<dbReference type="NCBIfam" id="TIGR04183">
    <property type="entry name" value="Por_Secre_tail"/>
    <property type="match status" value="1"/>
</dbReference>
<dbReference type="AlphaFoldDB" id="B3SDX1"/>
<dbReference type="KEGG" id="tad:TRIADDRAFT_62475"/>
<organism evidence="2 3">
    <name type="scientific">Trichoplax adhaerens</name>
    <name type="common">Trichoplax reptans</name>
    <dbReference type="NCBI Taxonomy" id="10228"/>
    <lineage>
        <taxon>Eukaryota</taxon>
        <taxon>Metazoa</taxon>
        <taxon>Placozoa</taxon>
        <taxon>Uniplacotomia</taxon>
        <taxon>Trichoplacea</taxon>
        <taxon>Trichoplacidae</taxon>
        <taxon>Trichoplax</taxon>
    </lineage>
</organism>
<dbReference type="RefSeq" id="XP_002118440.1">
    <property type="nucleotide sequence ID" value="XM_002118404.1"/>
</dbReference>
<proteinExistence type="predicted"/>
<dbReference type="GeneID" id="6759654"/>
<dbReference type="InParanoid" id="B3SDX1"/>
<dbReference type="HOGENOM" id="CLU_895974_0_0_1"/>
<dbReference type="InterPro" id="IPR026444">
    <property type="entry name" value="Secre_tail"/>
</dbReference>
<dbReference type="EMBL" id="DS985309">
    <property type="protein sequence ID" value="EDV19074.1"/>
    <property type="molecule type" value="Genomic_DNA"/>
</dbReference>
<evidence type="ECO:0000313" key="2">
    <source>
        <dbReference type="EMBL" id="EDV19074.1"/>
    </source>
</evidence>
<dbReference type="SUPFAM" id="SSF82185">
    <property type="entry name" value="Histone H3 K4-specific methyltransferase SET7/9 N-terminal domain"/>
    <property type="match status" value="1"/>
</dbReference>
<name>B3SDX1_TRIAD</name>
<keyword evidence="3" id="KW-1185">Reference proteome</keyword>
<dbReference type="CTD" id="6759654"/>
<sequence>AEKFSEAVDKAAERIEAVIPRHYARWGAEENDWYEEVDIVKTYVEERPPFALSQVQQFHGLADKANIQLNVYPPQAGKIDLNSISLRKFPFKGVYFEDIAIQMEIVENPGFEFSHWETNRTDFDGSTAYSRKFFPTNGDTVTAIFSGSSQYNELEVYPNPSNGNFTAQFVTDKRQKVQVLLYDLTGSLKKELFNGQLLGGTHQLDLEIQESLQGIYFLTVLTERERFSEKIDGTVKETGFFKDGIPEGKWLTFAADGEKTAELNYQDGKRHGEFRVWDEFTQAYMEISYVNGEMIKANKWVKAEDFASINK</sequence>
<dbReference type="Pfam" id="PF18962">
    <property type="entry name" value="Por_Secre_tail"/>
    <property type="match status" value="1"/>
</dbReference>
<feature type="non-terminal residue" evidence="2">
    <location>
        <position position="1"/>
    </location>
</feature>
<dbReference type="Proteomes" id="UP000009022">
    <property type="component" value="Unassembled WGS sequence"/>
</dbReference>
<reference evidence="2 3" key="1">
    <citation type="journal article" date="2008" name="Nature">
        <title>The Trichoplax genome and the nature of placozoans.</title>
        <authorList>
            <person name="Srivastava M."/>
            <person name="Begovic E."/>
            <person name="Chapman J."/>
            <person name="Putnam N.H."/>
            <person name="Hellsten U."/>
            <person name="Kawashima T."/>
            <person name="Kuo A."/>
            <person name="Mitros T."/>
            <person name="Salamov A."/>
            <person name="Carpenter M.L."/>
            <person name="Signorovitch A.Y."/>
            <person name="Moreno M.A."/>
            <person name="Kamm K."/>
            <person name="Grimwood J."/>
            <person name="Schmutz J."/>
            <person name="Shapiro H."/>
            <person name="Grigoriev I.V."/>
            <person name="Buss L.W."/>
            <person name="Schierwater B."/>
            <person name="Dellaporta S.L."/>
            <person name="Rokhsar D.S."/>
        </authorList>
    </citation>
    <scope>NUCLEOTIDE SEQUENCE [LARGE SCALE GENOMIC DNA]</scope>
    <source>
        <strain evidence="2 3">Grell-BS-1999</strain>
    </source>
</reference>
<dbReference type="Gene3D" id="2.20.110.10">
    <property type="entry name" value="Histone H3 K4-specific methyltransferase SET7/9 N-terminal domain"/>
    <property type="match status" value="1"/>
</dbReference>
<evidence type="ECO:0000259" key="1">
    <source>
        <dbReference type="Pfam" id="PF18962"/>
    </source>
</evidence>
<feature type="domain" description="Secretion system C-terminal sorting" evidence="1">
    <location>
        <begin position="156"/>
        <end position="231"/>
    </location>
</feature>
<accession>B3SDX1</accession>
<evidence type="ECO:0000313" key="3">
    <source>
        <dbReference type="Proteomes" id="UP000009022"/>
    </source>
</evidence>
<protein>
    <recommendedName>
        <fullName evidence="1">Secretion system C-terminal sorting domain-containing protein</fullName>
    </recommendedName>
</protein>